<feature type="binding site" description="axial binding residue" evidence="8">
    <location>
        <position position="464"/>
    </location>
    <ligand>
        <name>heme</name>
        <dbReference type="ChEBI" id="CHEBI:30413"/>
    </ligand>
    <ligandPart>
        <name>Fe</name>
        <dbReference type="ChEBI" id="CHEBI:18248"/>
    </ligandPart>
</feature>
<dbReference type="GO" id="GO:0004497">
    <property type="term" value="F:monooxygenase activity"/>
    <property type="evidence" value="ECO:0007669"/>
    <property type="project" value="UniProtKB-KW"/>
</dbReference>
<evidence type="ECO:0000256" key="9">
    <source>
        <dbReference type="RuleBase" id="RU000461"/>
    </source>
</evidence>
<comment type="similarity">
    <text evidence="2 9">Belongs to the cytochrome P450 family.</text>
</comment>
<dbReference type="InterPro" id="IPR002401">
    <property type="entry name" value="Cyt_P450_E_grp-I"/>
</dbReference>
<dbReference type="GO" id="GO:0005506">
    <property type="term" value="F:iron ion binding"/>
    <property type="evidence" value="ECO:0007669"/>
    <property type="project" value="InterPro"/>
</dbReference>
<evidence type="ECO:0000256" key="6">
    <source>
        <dbReference type="ARBA" id="ARBA00023004"/>
    </source>
</evidence>
<gene>
    <name evidence="10" type="ORF">TCE0_060r18722</name>
</gene>
<comment type="caution">
    <text evidence="10">The sequence shown here is derived from an EMBL/GenBank/DDBJ whole genome shotgun (WGS) entry which is preliminary data.</text>
</comment>
<dbReference type="PANTHER" id="PTHR24305">
    <property type="entry name" value="CYTOCHROME P450"/>
    <property type="match status" value="1"/>
</dbReference>
<keyword evidence="5 9" id="KW-0560">Oxidoreductase</keyword>
<dbReference type="GO" id="GO:0020037">
    <property type="term" value="F:heme binding"/>
    <property type="evidence" value="ECO:0007669"/>
    <property type="project" value="InterPro"/>
</dbReference>
<dbReference type="PRINTS" id="PR00385">
    <property type="entry name" value="P450"/>
</dbReference>
<dbReference type="PRINTS" id="PR00463">
    <property type="entry name" value="EP450I"/>
</dbReference>
<evidence type="ECO:0000256" key="8">
    <source>
        <dbReference type="PIRSR" id="PIRSR602401-1"/>
    </source>
</evidence>
<dbReference type="InterPro" id="IPR001128">
    <property type="entry name" value="Cyt_P450"/>
</dbReference>
<dbReference type="InterPro" id="IPR036396">
    <property type="entry name" value="Cyt_P450_sf"/>
</dbReference>
<evidence type="ECO:0000313" key="10">
    <source>
        <dbReference type="EMBL" id="GAM43699.1"/>
    </source>
</evidence>
<comment type="cofactor">
    <cofactor evidence="1 8">
        <name>heme</name>
        <dbReference type="ChEBI" id="CHEBI:30413"/>
    </cofactor>
</comment>
<evidence type="ECO:0000256" key="2">
    <source>
        <dbReference type="ARBA" id="ARBA00010617"/>
    </source>
</evidence>
<dbReference type="EMBL" id="DF933856">
    <property type="protein sequence ID" value="GAM43699.1"/>
    <property type="molecule type" value="Genomic_DNA"/>
</dbReference>
<keyword evidence="11" id="KW-1185">Reference proteome</keyword>
<evidence type="ECO:0000256" key="1">
    <source>
        <dbReference type="ARBA" id="ARBA00001971"/>
    </source>
</evidence>
<dbReference type="AlphaFoldDB" id="A0A6V8HNV6"/>
<keyword evidence="6 8" id="KW-0408">Iron</keyword>
<protein>
    <recommendedName>
        <fullName evidence="12">Cytochrome P450 ClCP1</fullName>
    </recommendedName>
</protein>
<organism evidence="10 11">
    <name type="scientific">Talaromyces pinophilus</name>
    <name type="common">Penicillium pinophilum</name>
    <dbReference type="NCBI Taxonomy" id="128442"/>
    <lineage>
        <taxon>Eukaryota</taxon>
        <taxon>Fungi</taxon>
        <taxon>Dikarya</taxon>
        <taxon>Ascomycota</taxon>
        <taxon>Pezizomycotina</taxon>
        <taxon>Eurotiomycetes</taxon>
        <taxon>Eurotiomycetidae</taxon>
        <taxon>Eurotiales</taxon>
        <taxon>Trichocomaceae</taxon>
        <taxon>Talaromyces</taxon>
        <taxon>Talaromyces sect. Talaromyces</taxon>
    </lineage>
</organism>
<dbReference type="GO" id="GO:0016705">
    <property type="term" value="F:oxidoreductase activity, acting on paired donors, with incorporation or reduction of molecular oxygen"/>
    <property type="evidence" value="ECO:0007669"/>
    <property type="project" value="InterPro"/>
</dbReference>
<dbReference type="Proteomes" id="UP000053095">
    <property type="component" value="Unassembled WGS sequence"/>
</dbReference>
<dbReference type="InterPro" id="IPR050121">
    <property type="entry name" value="Cytochrome_P450_monoxygenase"/>
</dbReference>
<reference evidence="11" key="1">
    <citation type="journal article" date="2015" name="Genome Announc.">
        <title>Draft genome sequence of Talaromyces cellulolyticus strain Y-94, a source of lignocellulosic biomass-degrading enzymes.</title>
        <authorList>
            <person name="Fujii T."/>
            <person name="Koike H."/>
            <person name="Sawayama S."/>
            <person name="Yano S."/>
            <person name="Inoue H."/>
        </authorList>
    </citation>
    <scope>NUCLEOTIDE SEQUENCE [LARGE SCALE GENOMIC DNA]</scope>
    <source>
        <strain evidence="11">Y-94</strain>
    </source>
</reference>
<proteinExistence type="inferred from homology"/>
<keyword evidence="3 8" id="KW-0349">Heme</keyword>
<dbReference type="PANTHER" id="PTHR24305:SF210">
    <property type="entry name" value="CYTOCHROME P450 MONOOXYGENASE ASQL-RELATED"/>
    <property type="match status" value="1"/>
</dbReference>
<sequence>MDIAYYASVLAVLSTLVRQPQTLSCNSNYSPAREKKYVTTLAIYNIWLHPLSAYPGPLLWRAFRFPFLHAMITGKLPHKIRHLHTQYGAIVRLAPDELSFLDPTAWRDIYPKNFVRPKEYKDQPPGKAAANLIACSEQEHVRLRRVLAPGFSERWVMDEQESVIQGYIDKLVDKITARTEDGEGGKGGETTVDVVEWMNYIAFDIIGDLTWGSSFGCLDGLRYHPWIQTVSQFKTALVVAATKFYPLLNGMLMAITPPSALKEVMEMWRVTEEKVRERVQRGGKGRADFVSVVLAAADKQGEGGGERMTQEEMEVNAMLIVAAGSESVTTVLVGVISYLLRNPEELATLTREIRDTFRSEFEITGAALKNCVYLNAALNEGMRLCPTIPDSMRRLVPAGGAVVCGQSLPANTVVSIPPWASYRSPRNFARPDEFLPERWTSPEKEGKDDSKIAFNPFSLGPHNCPGQNLAWMELRLILARLVWRFDMSIPPGVELPRWEEQGIWWFWDKMPTLVSFSQFR</sequence>
<evidence type="ECO:0000256" key="4">
    <source>
        <dbReference type="ARBA" id="ARBA00022723"/>
    </source>
</evidence>
<evidence type="ECO:0000256" key="5">
    <source>
        <dbReference type="ARBA" id="ARBA00023002"/>
    </source>
</evidence>
<dbReference type="InterPro" id="IPR017972">
    <property type="entry name" value="Cyt_P450_CS"/>
</dbReference>
<dbReference type="Pfam" id="PF00067">
    <property type="entry name" value="p450"/>
    <property type="match status" value="1"/>
</dbReference>
<accession>A0A6V8HNV6</accession>
<dbReference type="PROSITE" id="PS00086">
    <property type="entry name" value="CYTOCHROME_P450"/>
    <property type="match status" value="1"/>
</dbReference>
<dbReference type="Gene3D" id="1.10.630.10">
    <property type="entry name" value="Cytochrome P450"/>
    <property type="match status" value="1"/>
</dbReference>
<keyword evidence="4 8" id="KW-0479">Metal-binding</keyword>
<keyword evidence="7 9" id="KW-0503">Monooxygenase</keyword>
<evidence type="ECO:0008006" key="12">
    <source>
        <dbReference type="Google" id="ProtNLM"/>
    </source>
</evidence>
<dbReference type="CDD" id="cd11058">
    <property type="entry name" value="CYP60B-like"/>
    <property type="match status" value="1"/>
</dbReference>
<evidence type="ECO:0000256" key="3">
    <source>
        <dbReference type="ARBA" id="ARBA00022617"/>
    </source>
</evidence>
<dbReference type="SUPFAM" id="SSF48264">
    <property type="entry name" value="Cytochrome P450"/>
    <property type="match status" value="1"/>
</dbReference>
<name>A0A6V8HNV6_TALPI</name>
<evidence type="ECO:0000256" key="7">
    <source>
        <dbReference type="ARBA" id="ARBA00023033"/>
    </source>
</evidence>
<evidence type="ECO:0000313" key="11">
    <source>
        <dbReference type="Proteomes" id="UP000053095"/>
    </source>
</evidence>